<protein>
    <submittedName>
        <fullName evidence="2">Uncharacterized protein</fullName>
    </submittedName>
</protein>
<reference evidence="2 3" key="1">
    <citation type="submission" date="2015-01" db="EMBL/GenBank/DDBJ databases">
        <title>Rufibacter sp./DG31D/ whole genome sequencing.</title>
        <authorList>
            <person name="Kim M.K."/>
            <person name="Srinivasan S."/>
            <person name="Lee J.-J."/>
        </authorList>
    </citation>
    <scope>NUCLEOTIDE SEQUENCE [LARGE SCALE GENOMIC DNA]</scope>
    <source>
        <strain evidence="2 3">DG31D</strain>
    </source>
</reference>
<name>A0A0H4W7U2_9BACT</name>
<dbReference type="Proteomes" id="UP000036458">
    <property type="component" value="Chromosome"/>
</dbReference>
<sequence>MALKLQKLREEYKSRPQGQCEGERRGLAAVSARRETVQPPRHKDSGKKGHYASDNRNRKCKRAEA</sequence>
<dbReference type="EMBL" id="CP010777">
    <property type="protein sequence ID" value="AKQ46511.1"/>
    <property type="molecule type" value="Genomic_DNA"/>
</dbReference>
<keyword evidence="3" id="KW-1185">Reference proteome</keyword>
<dbReference type="PATRIC" id="fig|1379910.4.peg.3081"/>
<evidence type="ECO:0000313" key="3">
    <source>
        <dbReference type="Proteomes" id="UP000036458"/>
    </source>
</evidence>
<feature type="compositionally biased region" description="Basic and acidic residues" evidence="1">
    <location>
        <begin position="21"/>
        <end position="65"/>
    </location>
</feature>
<organism evidence="2 3">
    <name type="scientific">Rufibacter radiotolerans</name>
    <dbReference type="NCBI Taxonomy" id="1379910"/>
    <lineage>
        <taxon>Bacteria</taxon>
        <taxon>Pseudomonadati</taxon>
        <taxon>Bacteroidota</taxon>
        <taxon>Cytophagia</taxon>
        <taxon>Cytophagales</taxon>
        <taxon>Hymenobacteraceae</taxon>
        <taxon>Rufibacter</taxon>
    </lineage>
</organism>
<accession>A0A0H4W7U2</accession>
<feature type="region of interest" description="Disordered" evidence="1">
    <location>
        <begin position="1"/>
        <end position="65"/>
    </location>
</feature>
<dbReference type="AlphaFoldDB" id="A0A0H4W7U2"/>
<evidence type="ECO:0000313" key="2">
    <source>
        <dbReference type="EMBL" id="AKQ46511.1"/>
    </source>
</evidence>
<proteinExistence type="predicted"/>
<evidence type="ECO:0000256" key="1">
    <source>
        <dbReference type="SAM" id="MobiDB-lite"/>
    </source>
</evidence>
<gene>
    <name evidence="2" type="ORF">TH63_14160</name>
</gene>
<dbReference type="KEGG" id="ruf:TH63_14160"/>